<feature type="binding site" evidence="5">
    <location>
        <position position="278"/>
    </location>
    <ligand>
        <name>substrate</name>
    </ligand>
</feature>
<evidence type="ECO:0000256" key="6">
    <source>
        <dbReference type="SAM" id="SignalP"/>
    </source>
</evidence>
<evidence type="ECO:0000256" key="3">
    <source>
        <dbReference type="ARBA" id="ARBA00022801"/>
    </source>
</evidence>
<feature type="binding site" evidence="5">
    <location>
        <position position="184"/>
    </location>
    <ligand>
        <name>substrate</name>
    </ligand>
</feature>
<dbReference type="HAMAP" id="MF_00313">
    <property type="entry name" value="Glutaminase"/>
    <property type="match status" value="1"/>
</dbReference>
<evidence type="ECO:0000313" key="8">
    <source>
        <dbReference type="Proteomes" id="UP001449657"/>
    </source>
</evidence>
<dbReference type="NCBIfam" id="TIGR03814">
    <property type="entry name" value="Gln_ase"/>
    <property type="match status" value="1"/>
</dbReference>
<organism evidence="7 8">
    <name type="scientific">Chitinophaga caseinilytica</name>
    <dbReference type="NCBI Taxonomy" id="2267521"/>
    <lineage>
        <taxon>Bacteria</taxon>
        <taxon>Pseudomonadati</taxon>
        <taxon>Bacteroidota</taxon>
        <taxon>Chitinophagia</taxon>
        <taxon>Chitinophagales</taxon>
        <taxon>Chitinophagaceae</taxon>
        <taxon>Chitinophaga</taxon>
    </lineage>
</organism>
<dbReference type="Proteomes" id="UP001449657">
    <property type="component" value="Chromosome"/>
</dbReference>
<keyword evidence="8" id="KW-1185">Reference proteome</keyword>
<comment type="subunit">
    <text evidence="5">Homotetramer.</text>
</comment>
<feature type="binding site" evidence="5">
    <location>
        <position position="260"/>
    </location>
    <ligand>
        <name>substrate</name>
    </ligand>
</feature>
<evidence type="ECO:0000256" key="4">
    <source>
        <dbReference type="ARBA" id="ARBA00049534"/>
    </source>
</evidence>
<accession>A0ABZ2Z3J2</accession>
<sequence>MKRLIMGLMAVLLLPLAALAQDLNALLKETHAKFANLPGGANANYIPFLANVPSNLFGIAIVTADGKVYEVGDSKYEFGIESISKAFVLCKAMMDVGPDSIMHGIGVNATGMPFNSVIAIELEGYSPQNPLVNAGAMAANSMVKGPDKDAQWQIVLDYLGAMAGRPLKLIDELYKSEAATNQHNRAIAMLLEAYGHMWADPLDACDSYTKQCSVGVSAKDLAVMAGMLANGGVNPVTRKRLLKAEYVPKVLAAMSMEGLYTTSGEWLYQVGLPGKSGVGGGVIAVAPGKMAIAAFAPPLDPVGNSVKAMAAIQYISEKLDLNLYKSTARKEQ</sequence>
<evidence type="ECO:0000256" key="5">
    <source>
        <dbReference type="HAMAP-Rule" id="MF_00313"/>
    </source>
</evidence>
<dbReference type="NCBIfam" id="NF009020">
    <property type="entry name" value="PRK12356.1"/>
    <property type="match status" value="1"/>
</dbReference>
<keyword evidence="5" id="KW-0007">Acetylation</keyword>
<dbReference type="Gene3D" id="3.40.710.10">
    <property type="entry name" value="DD-peptidase/beta-lactamase superfamily"/>
    <property type="match status" value="1"/>
</dbReference>
<comment type="similarity">
    <text evidence="1 5">Belongs to the glutaminase family.</text>
</comment>
<dbReference type="Pfam" id="PF04960">
    <property type="entry name" value="Glutaminase"/>
    <property type="match status" value="1"/>
</dbReference>
<reference evidence="7 8" key="1">
    <citation type="submission" date="2024-03" db="EMBL/GenBank/DDBJ databases">
        <title>Chitinophaga caseinilytica sp. nov., a casein hydrolysing bacterium isolated from forest soil.</title>
        <authorList>
            <person name="Lee D.S."/>
            <person name="Han D.M."/>
            <person name="Baek J.H."/>
            <person name="Choi D.G."/>
            <person name="Jeon J.H."/>
            <person name="Jeon C.O."/>
        </authorList>
    </citation>
    <scope>NUCLEOTIDE SEQUENCE [LARGE SCALE GENOMIC DNA]</scope>
    <source>
        <strain evidence="7 8">KACC 19118</strain>
    </source>
</reference>
<comment type="catalytic activity">
    <reaction evidence="4 5">
        <text>L-glutamine + H2O = L-glutamate + NH4(+)</text>
        <dbReference type="Rhea" id="RHEA:15889"/>
        <dbReference type="ChEBI" id="CHEBI:15377"/>
        <dbReference type="ChEBI" id="CHEBI:28938"/>
        <dbReference type="ChEBI" id="CHEBI:29985"/>
        <dbReference type="ChEBI" id="CHEBI:58359"/>
        <dbReference type="EC" id="3.5.1.2"/>
    </reaction>
</comment>
<dbReference type="InterPro" id="IPR012338">
    <property type="entry name" value="Beta-lactam/transpept-like"/>
</dbReference>
<feature type="binding site" evidence="5">
    <location>
        <position position="82"/>
    </location>
    <ligand>
        <name>substrate</name>
    </ligand>
</feature>
<evidence type="ECO:0000256" key="2">
    <source>
        <dbReference type="ARBA" id="ARBA00012918"/>
    </source>
</evidence>
<dbReference type="EMBL" id="CP150096">
    <property type="protein sequence ID" value="WZN46070.1"/>
    <property type="molecule type" value="Genomic_DNA"/>
</dbReference>
<dbReference type="RefSeq" id="WP_341840811.1">
    <property type="nucleotide sequence ID" value="NZ_CP149792.1"/>
</dbReference>
<dbReference type="SUPFAM" id="SSF56601">
    <property type="entry name" value="beta-lactamase/transpeptidase-like"/>
    <property type="match status" value="1"/>
</dbReference>
<proteinExistence type="inferred from homology"/>
<evidence type="ECO:0000313" key="7">
    <source>
        <dbReference type="EMBL" id="WZN46070.1"/>
    </source>
</evidence>
<protein>
    <recommendedName>
        <fullName evidence="2 5">Glutaminase</fullName>
        <ecNumber evidence="2 5">3.5.1.2</ecNumber>
    </recommendedName>
</protein>
<feature type="chain" id="PRO_5046056858" description="Glutaminase" evidence="6">
    <location>
        <begin position="21"/>
        <end position="332"/>
    </location>
</feature>
<dbReference type="InterPro" id="IPR015868">
    <property type="entry name" value="Glutaminase"/>
</dbReference>
<feature type="binding site" evidence="5">
    <location>
        <position position="133"/>
    </location>
    <ligand>
        <name>substrate</name>
    </ligand>
</feature>
<feature type="signal peptide" evidence="6">
    <location>
        <begin position="1"/>
        <end position="20"/>
    </location>
</feature>
<keyword evidence="3 5" id="KW-0378">Hydrolase</keyword>
<dbReference type="PANTHER" id="PTHR12544:SF48">
    <property type="entry name" value="GLUTAMINASE 1"/>
    <property type="match status" value="1"/>
</dbReference>
<feature type="binding site" evidence="5">
    <location>
        <position position="177"/>
    </location>
    <ligand>
        <name>substrate</name>
    </ligand>
</feature>
<dbReference type="EC" id="3.5.1.2" evidence="2 5"/>
<keyword evidence="6" id="KW-0732">Signal</keyword>
<dbReference type="PANTHER" id="PTHR12544">
    <property type="entry name" value="GLUTAMINASE"/>
    <property type="match status" value="1"/>
</dbReference>
<gene>
    <name evidence="5 7" type="primary">glsA</name>
    <name evidence="7" type="ORF">WJU22_24545</name>
</gene>
<name>A0ABZ2Z3J2_9BACT</name>
<dbReference type="GO" id="GO:0004359">
    <property type="term" value="F:glutaminase activity"/>
    <property type="evidence" value="ECO:0007669"/>
    <property type="project" value="UniProtKB-EC"/>
</dbReference>
<feature type="binding site" evidence="5">
    <location>
        <position position="208"/>
    </location>
    <ligand>
        <name>substrate</name>
    </ligand>
</feature>
<evidence type="ECO:0000256" key="1">
    <source>
        <dbReference type="ARBA" id="ARBA00011076"/>
    </source>
</evidence>